<evidence type="ECO:0000256" key="6">
    <source>
        <dbReference type="ARBA" id="ARBA00022490"/>
    </source>
</evidence>
<comment type="function">
    <text evidence="1">Is required not only for elongation of protein synthesis but also for the initiation of all mRNA translation through initiator tRNA(fMet) aminoacylation.</text>
</comment>
<evidence type="ECO:0000313" key="18">
    <source>
        <dbReference type="EMBL" id="OGC57864.1"/>
    </source>
</evidence>
<dbReference type="GO" id="GO:0005524">
    <property type="term" value="F:ATP binding"/>
    <property type="evidence" value="ECO:0007669"/>
    <property type="project" value="UniProtKB-KW"/>
</dbReference>
<evidence type="ECO:0000256" key="8">
    <source>
        <dbReference type="ARBA" id="ARBA00022598"/>
    </source>
</evidence>
<dbReference type="Pfam" id="PF01588">
    <property type="entry name" value="tRNA_bind"/>
    <property type="match status" value="1"/>
</dbReference>
<dbReference type="SUPFAM" id="SSF50249">
    <property type="entry name" value="Nucleic acid-binding proteins"/>
    <property type="match status" value="1"/>
</dbReference>
<accession>A0A1F4VL54</accession>
<comment type="subunit">
    <text evidence="3">Homodimer.</text>
</comment>
<evidence type="ECO:0000256" key="1">
    <source>
        <dbReference type="ARBA" id="ARBA00003314"/>
    </source>
</evidence>
<dbReference type="STRING" id="1802630.A3H26_03460"/>
<evidence type="ECO:0000313" key="19">
    <source>
        <dbReference type="Proteomes" id="UP000177763"/>
    </source>
</evidence>
<evidence type="ECO:0000256" key="3">
    <source>
        <dbReference type="ARBA" id="ARBA00011738"/>
    </source>
</evidence>
<evidence type="ECO:0000256" key="11">
    <source>
        <dbReference type="ARBA" id="ARBA00022884"/>
    </source>
</evidence>
<reference evidence="18 19" key="1">
    <citation type="journal article" date="2016" name="Nat. Commun.">
        <title>Thousands of microbial genomes shed light on interconnected biogeochemical processes in an aquifer system.</title>
        <authorList>
            <person name="Anantharaman K."/>
            <person name="Brown C.T."/>
            <person name="Hug L.A."/>
            <person name="Sharon I."/>
            <person name="Castelle C.J."/>
            <person name="Probst A.J."/>
            <person name="Thomas B.C."/>
            <person name="Singh A."/>
            <person name="Wilkins M.J."/>
            <person name="Karaoz U."/>
            <person name="Brodie E.L."/>
            <person name="Williams K.H."/>
            <person name="Hubbard S.S."/>
            <person name="Banfield J.F."/>
        </authorList>
    </citation>
    <scope>NUCLEOTIDE SEQUENCE [LARGE SCALE GENOMIC DNA]</scope>
</reference>
<evidence type="ECO:0000256" key="12">
    <source>
        <dbReference type="ARBA" id="ARBA00022917"/>
    </source>
</evidence>
<keyword evidence="8" id="KW-0436">Ligase</keyword>
<evidence type="ECO:0000256" key="14">
    <source>
        <dbReference type="ARBA" id="ARBA00030904"/>
    </source>
</evidence>
<name>A0A1F4VL54_UNCKA</name>
<evidence type="ECO:0000256" key="16">
    <source>
        <dbReference type="PROSITE-ProRule" id="PRU00209"/>
    </source>
</evidence>
<proteinExistence type="predicted"/>
<gene>
    <name evidence="18" type="ORF">A3H26_03460</name>
</gene>
<keyword evidence="11 16" id="KW-0694">RNA-binding</keyword>
<evidence type="ECO:0000256" key="9">
    <source>
        <dbReference type="ARBA" id="ARBA00022741"/>
    </source>
</evidence>
<dbReference type="Proteomes" id="UP000177763">
    <property type="component" value="Unassembled WGS sequence"/>
</dbReference>
<organism evidence="18 19">
    <name type="scientific">candidate division WWE3 bacterium RIFCSPLOWO2_12_FULL_36_10</name>
    <dbReference type="NCBI Taxonomy" id="1802630"/>
    <lineage>
        <taxon>Bacteria</taxon>
        <taxon>Katanobacteria</taxon>
    </lineage>
</organism>
<dbReference type="InterPro" id="IPR002547">
    <property type="entry name" value="tRNA-bd_dom"/>
</dbReference>
<dbReference type="GO" id="GO:0005737">
    <property type="term" value="C:cytoplasm"/>
    <property type="evidence" value="ECO:0007669"/>
    <property type="project" value="UniProtKB-SubCell"/>
</dbReference>
<dbReference type="AlphaFoldDB" id="A0A1F4VL54"/>
<comment type="caution">
    <text evidence="18">The sequence shown here is derived from an EMBL/GenBank/DDBJ whole genome shotgun (WGS) entry which is preliminary data.</text>
</comment>
<comment type="catalytic activity">
    <reaction evidence="15">
        <text>tRNA(Met) + L-methionine + ATP = L-methionyl-tRNA(Met) + AMP + diphosphate</text>
        <dbReference type="Rhea" id="RHEA:13481"/>
        <dbReference type="Rhea" id="RHEA-COMP:9667"/>
        <dbReference type="Rhea" id="RHEA-COMP:9698"/>
        <dbReference type="ChEBI" id="CHEBI:30616"/>
        <dbReference type="ChEBI" id="CHEBI:33019"/>
        <dbReference type="ChEBI" id="CHEBI:57844"/>
        <dbReference type="ChEBI" id="CHEBI:78442"/>
        <dbReference type="ChEBI" id="CHEBI:78530"/>
        <dbReference type="ChEBI" id="CHEBI:456215"/>
        <dbReference type="EC" id="6.1.1.10"/>
    </reaction>
</comment>
<feature type="domain" description="TRNA-binding" evidence="17">
    <location>
        <begin position="11"/>
        <end position="114"/>
    </location>
</feature>
<evidence type="ECO:0000256" key="2">
    <source>
        <dbReference type="ARBA" id="ARBA00004496"/>
    </source>
</evidence>
<dbReference type="InterPro" id="IPR012340">
    <property type="entry name" value="NA-bd_OB-fold"/>
</dbReference>
<dbReference type="EC" id="6.1.1.10" evidence="4"/>
<evidence type="ECO:0000256" key="7">
    <source>
        <dbReference type="ARBA" id="ARBA00022555"/>
    </source>
</evidence>
<dbReference type="PROSITE" id="PS50886">
    <property type="entry name" value="TRBD"/>
    <property type="match status" value="1"/>
</dbReference>
<keyword evidence="13" id="KW-0030">Aminoacyl-tRNA synthetase</keyword>
<keyword evidence="6" id="KW-0963">Cytoplasm</keyword>
<protein>
    <recommendedName>
        <fullName evidence="5">Methionine--tRNA ligase</fullName>
        <ecNumber evidence="4">6.1.1.10</ecNumber>
    </recommendedName>
    <alternativeName>
        <fullName evidence="14">Methionyl-tRNA synthetase</fullName>
    </alternativeName>
</protein>
<dbReference type="PANTHER" id="PTHR11586:SF37">
    <property type="entry name" value="TRNA-BINDING DOMAIN-CONTAINING PROTEIN"/>
    <property type="match status" value="1"/>
</dbReference>
<keyword evidence="7 16" id="KW-0820">tRNA-binding</keyword>
<dbReference type="GO" id="GO:0000049">
    <property type="term" value="F:tRNA binding"/>
    <property type="evidence" value="ECO:0007669"/>
    <property type="project" value="UniProtKB-UniRule"/>
</dbReference>
<sequence>MEFKPEITLKDFEKLDIRVATVLEASVVEGSDKLIRLVFDLGNGVKRQILTGMAKWYSPLDCIGKQTLILANLAPRKMMGLFSEGMLLSVGSDNNSKPILILLEDKVENGEEVH</sequence>
<evidence type="ECO:0000256" key="4">
    <source>
        <dbReference type="ARBA" id="ARBA00012838"/>
    </source>
</evidence>
<evidence type="ECO:0000259" key="17">
    <source>
        <dbReference type="PROSITE" id="PS50886"/>
    </source>
</evidence>
<dbReference type="FunFam" id="2.40.50.140:FF:000042">
    <property type="entry name" value="Methionine--tRNA ligase"/>
    <property type="match status" value="1"/>
</dbReference>
<evidence type="ECO:0000256" key="15">
    <source>
        <dbReference type="ARBA" id="ARBA00047364"/>
    </source>
</evidence>
<evidence type="ECO:0000256" key="10">
    <source>
        <dbReference type="ARBA" id="ARBA00022840"/>
    </source>
</evidence>
<evidence type="ECO:0000256" key="13">
    <source>
        <dbReference type="ARBA" id="ARBA00023146"/>
    </source>
</evidence>
<evidence type="ECO:0000256" key="5">
    <source>
        <dbReference type="ARBA" id="ARBA00018753"/>
    </source>
</evidence>
<dbReference type="GO" id="GO:0006412">
    <property type="term" value="P:translation"/>
    <property type="evidence" value="ECO:0007669"/>
    <property type="project" value="UniProtKB-KW"/>
</dbReference>
<keyword evidence="10" id="KW-0067">ATP-binding</keyword>
<keyword evidence="9" id="KW-0547">Nucleotide-binding</keyword>
<dbReference type="EMBL" id="MEVN01000003">
    <property type="protein sequence ID" value="OGC57864.1"/>
    <property type="molecule type" value="Genomic_DNA"/>
</dbReference>
<comment type="subcellular location">
    <subcellularLocation>
        <location evidence="2">Cytoplasm</location>
    </subcellularLocation>
</comment>
<dbReference type="InterPro" id="IPR051270">
    <property type="entry name" value="Tyrosine-tRNA_ligase_regulator"/>
</dbReference>
<dbReference type="GO" id="GO:0004825">
    <property type="term" value="F:methionine-tRNA ligase activity"/>
    <property type="evidence" value="ECO:0007669"/>
    <property type="project" value="UniProtKB-EC"/>
</dbReference>
<keyword evidence="12" id="KW-0648">Protein biosynthesis</keyword>
<dbReference type="Gene3D" id="2.40.50.140">
    <property type="entry name" value="Nucleic acid-binding proteins"/>
    <property type="match status" value="1"/>
</dbReference>
<dbReference type="PANTHER" id="PTHR11586">
    <property type="entry name" value="TRNA-AMINOACYLATION COFACTOR ARC1 FAMILY MEMBER"/>
    <property type="match status" value="1"/>
</dbReference>